<name>A0A518K262_9BACT</name>
<proteinExistence type="predicted"/>
<dbReference type="Pfam" id="PF00188">
    <property type="entry name" value="CAP"/>
    <property type="match status" value="1"/>
</dbReference>
<dbReference type="EMBL" id="CP036349">
    <property type="protein sequence ID" value="QDV71857.1"/>
    <property type="molecule type" value="Genomic_DNA"/>
</dbReference>
<dbReference type="InterPro" id="IPR035940">
    <property type="entry name" value="CAP_sf"/>
</dbReference>
<dbReference type="InterPro" id="IPR014044">
    <property type="entry name" value="CAP_dom"/>
</dbReference>
<feature type="domain" description="SCP" evidence="2">
    <location>
        <begin position="73"/>
        <end position="188"/>
    </location>
</feature>
<evidence type="ECO:0000256" key="1">
    <source>
        <dbReference type="SAM" id="SignalP"/>
    </source>
</evidence>
<protein>
    <submittedName>
        <fullName evidence="3">Cysteine-rich secretory protein family protein</fullName>
    </submittedName>
</protein>
<keyword evidence="4" id="KW-1185">Reference proteome</keyword>
<reference evidence="3 4" key="1">
    <citation type="submission" date="2019-02" db="EMBL/GenBank/DDBJ databases">
        <title>Deep-cultivation of Planctomycetes and their phenomic and genomic characterization uncovers novel biology.</title>
        <authorList>
            <person name="Wiegand S."/>
            <person name="Jogler M."/>
            <person name="Boedeker C."/>
            <person name="Pinto D."/>
            <person name="Vollmers J."/>
            <person name="Rivas-Marin E."/>
            <person name="Kohn T."/>
            <person name="Peeters S.H."/>
            <person name="Heuer A."/>
            <person name="Rast P."/>
            <person name="Oberbeckmann S."/>
            <person name="Bunk B."/>
            <person name="Jeske O."/>
            <person name="Meyerdierks A."/>
            <person name="Storesund J.E."/>
            <person name="Kallscheuer N."/>
            <person name="Luecker S."/>
            <person name="Lage O.M."/>
            <person name="Pohl T."/>
            <person name="Merkel B.J."/>
            <person name="Hornburger P."/>
            <person name="Mueller R.-W."/>
            <person name="Bruemmer F."/>
            <person name="Labrenz M."/>
            <person name="Spormann A.M."/>
            <person name="Op den Camp H."/>
            <person name="Overmann J."/>
            <person name="Amann R."/>
            <person name="Jetten M.S.M."/>
            <person name="Mascher T."/>
            <person name="Medema M.H."/>
            <person name="Devos D.P."/>
            <person name="Kaster A.-K."/>
            <person name="Ovreas L."/>
            <person name="Rohde M."/>
            <person name="Galperin M.Y."/>
            <person name="Jogler C."/>
        </authorList>
    </citation>
    <scope>NUCLEOTIDE SEQUENCE [LARGE SCALE GENOMIC DNA]</scope>
    <source>
        <strain evidence="3 4">Spa11</strain>
    </source>
</reference>
<dbReference type="CDD" id="cd05379">
    <property type="entry name" value="CAP_bacterial"/>
    <property type="match status" value="1"/>
</dbReference>
<feature type="chain" id="PRO_5022134846" evidence="1">
    <location>
        <begin position="21"/>
        <end position="393"/>
    </location>
</feature>
<dbReference type="Gene3D" id="3.40.33.10">
    <property type="entry name" value="CAP"/>
    <property type="match status" value="1"/>
</dbReference>
<dbReference type="Proteomes" id="UP000316426">
    <property type="component" value="Chromosome"/>
</dbReference>
<accession>A0A518K262</accession>
<dbReference type="AlphaFoldDB" id="A0A518K262"/>
<keyword evidence="1" id="KW-0732">Signal</keyword>
<evidence type="ECO:0000259" key="2">
    <source>
        <dbReference type="Pfam" id="PF00188"/>
    </source>
</evidence>
<dbReference type="SUPFAM" id="SSF55797">
    <property type="entry name" value="PR-1-like"/>
    <property type="match status" value="1"/>
</dbReference>
<evidence type="ECO:0000313" key="4">
    <source>
        <dbReference type="Proteomes" id="UP000316426"/>
    </source>
</evidence>
<feature type="signal peptide" evidence="1">
    <location>
        <begin position="1"/>
        <end position="20"/>
    </location>
</feature>
<dbReference type="RefSeq" id="WP_145105115.1">
    <property type="nucleotide sequence ID" value="NZ_CP036349.1"/>
</dbReference>
<dbReference type="KEGG" id="bmei:Spa11_00250"/>
<gene>
    <name evidence="3" type="ORF">Spa11_00250</name>
</gene>
<sequence length="393" mass="42119" precursor="true">MKHFLRALVMVIVVGHYANAALLSVNTSSRQDSLAAYYNLYAPTTYVPTGWTTTGLSDPGTTSAAFQNAVITRVNYYRTMAGVPAITHNATYTQRAQAAAHLISANNRSSHNPTSDWLYYTTTALQGAQRSNLYLGSSGIAAIDGYMRGPGSTNFSVGHRRWVLNPPAKQFGVGDVSATTGRAQANALYVVDVASNAPHPATRDGYVAWPPPGYVPYNVVFPRWHFSKQGVDFSAATVSLTLGGLTVPAAVIARGTENLMGYLSFNVNNLSDFATFPKPTADQRYRVTIQNARVNGVAQTFSYNVTLFDPVTIAGDYNFDGVVNAADYTTIRDDLGTRYTQTDLATWRASYGDRASTTAVAVPEPSGLGFALVAAAAAAPARRRTATRPASRA</sequence>
<organism evidence="3 4">
    <name type="scientific">Botrimarina mediterranea</name>
    <dbReference type="NCBI Taxonomy" id="2528022"/>
    <lineage>
        <taxon>Bacteria</taxon>
        <taxon>Pseudomonadati</taxon>
        <taxon>Planctomycetota</taxon>
        <taxon>Planctomycetia</taxon>
        <taxon>Pirellulales</taxon>
        <taxon>Lacipirellulaceae</taxon>
        <taxon>Botrimarina</taxon>
    </lineage>
</organism>
<evidence type="ECO:0000313" key="3">
    <source>
        <dbReference type="EMBL" id="QDV71857.1"/>
    </source>
</evidence>